<dbReference type="EMBL" id="CP029347">
    <property type="protein sequence ID" value="AWL11932.1"/>
    <property type="molecule type" value="Genomic_DNA"/>
</dbReference>
<accession>A0A2S2E335</accession>
<dbReference type="OrthoDB" id="6316132at2"/>
<reference evidence="1 2" key="1">
    <citation type="submission" date="2018-05" db="EMBL/GenBank/DDBJ databases">
        <title>Salinimonas sp. HMF8227 Genome sequencing and assembly.</title>
        <authorList>
            <person name="Kang H."/>
            <person name="Kang J."/>
            <person name="Cha I."/>
            <person name="Kim H."/>
            <person name="Joh K."/>
        </authorList>
    </citation>
    <scope>NUCLEOTIDE SEQUENCE [LARGE SCALE GENOMIC DNA]</scope>
    <source>
        <strain evidence="1 2">HMF8227</strain>
    </source>
</reference>
<dbReference type="AlphaFoldDB" id="A0A2S2E335"/>
<proteinExistence type="predicted"/>
<dbReference type="KEGG" id="salh:HMF8227_01457"/>
<name>A0A2S2E335_9ALTE</name>
<dbReference type="Proteomes" id="UP000245728">
    <property type="component" value="Chromosome"/>
</dbReference>
<protein>
    <submittedName>
        <fullName evidence="1">Uncharacterized protein</fullName>
    </submittedName>
</protein>
<evidence type="ECO:0000313" key="2">
    <source>
        <dbReference type="Proteomes" id="UP000245728"/>
    </source>
</evidence>
<sequence length="214" mass="22770">MPIKTINPGQELPIKTSGRWLSVINATGQFVVSAPEFGELVGKVSRQYDLASVTEVAFKNEGTDPVEVEYEIANIPVTGSGTGVVTVENDVVVKRIQEGISVSATVSSIEDGKTRHIPANVIQQHPDVVIPAGQSKKLVDARDNTNRLVSVQNISGQMTMVRIGNSLVDGQGGLMLRGALDAPASTTVSNAAEIWAYNPDGQDATLTVSEEYRP</sequence>
<evidence type="ECO:0000313" key="1">
    <source>
        <dbReference type="EMBL" id="AWL11932.1"/>
    </source>
</evidence>
<gene>
    <name evidence="1" type="ORF">HMF8227_01457</name>
</gene>
<dbReference type="RefSeq" id="WP_109339545.1">
    <property type="nucleotide sequence ID" value="NZ_CP029347.1"/>
</dbReference>
<organism evidence="1 2">
    <name type="scientific">Saliniradius amylolyticus</name>
    <dbReference type="NCBI Taxonomy" id="2183582"/>
    <lineage>
        <taxon>Bacteria</taxon>
        <taxon>Pseudomonadati</taxon>
        <taxon>Pseudomonadota</taxon>
        <taxon>Gammaproteobacteria</taxon>
        <taxon>Alteromonadales</taxon>
        <taxon>Alteromonadaceae</taxon>
        <taxon>Saliniradius</taxon>
    </lineage>
</organism>
<keyword evidence="2" id="KW-1185">Reference proteome</keyword>